<dbReference type="EMBL" id="LAVO01000003">
    <property type="protein sequence ID" value="KOS11661.1"/>
    <property type="molecule type" value="Genomic_DNA"/>
</dbReference>
<name>A0A0M8MQM0_9MICO</name>
<gene>
    <name evidence="2" type="ORF">XI38_03695</name>
</gene>
<accession>A0A0M8MQM0</accession>
<proteinExistence type="predicted"/>
<sequence length="160" mass="17519">MRRCRCAAARRSCSPCCARGSCRRSTRSRGSSPGWPTCRPAPGSGRMPTRRGNPRARSASRSSTPWYRHPVPAWCTTASADPPPPASRVELLRFAPQSARSARSGANQPGSEELGTPRRHPRGRPWARASTRAPVPNSSDPRPHRPKHPDPGLTRTDQRS</sequence>
<reference evidence="2" key="1">
    <citation type="submission" date="2015-04" db="EMBL/GenBank/DDBJ databases">
        <title>Complete genome sequence of Microbacterium chocolatum SIT 101, a bacterium enantioselectively hydrolyzing mesomeric diesters.</title>
        <authorList>
            <person name="Li X."/>
            <person name="Xu Y."/>
        </authorList>
    </citation>
    <scope>NUCLEOTIDE SEQUENCE [LARGE SCALE GENOMIC DNA]</scope>
    <source>
        <strain evidence="2">SIT 101</strain>
    </source>
</reference>
<feature type="compositionally biased region" description="Polar residues" evidence="1">
    <location>
        <begin position="98"/>
        <end position="110"/>
    </location>
</feature>
<keyword evidence="3" id="KW-1185">Reference proteome</keyword>
<dbReference type="Proteomes" id="UP000037737">
    <property type="component" value="Unassembled WGS sequence"/>
</dbReference>
<feature type="region of interest" description="Disordered" evidence="1">
    <location>
        <begin position="15"/>
        <end position="160"/>
    </location>
</feature>
<protein>
    <submittedName>
        <fullName evidence="2">Uncharacterized protein</fullName>
    </submittedName>
</protein>
<evidence type="ECO:0000313" key="3">
    <source>
        <dbReference type="Proteomes" id="UP000037737"/>
    </source>
</evidence>
<evidence type="ECO:0000256" key="1">
    <source>
        <dbReference type="SAM" id="MobiDB-lite"/>
    </source>
</evidence>
<organism evidence="2 3">
    <name type="scientific">Microbacterium aurantiacum</name>
    <dbReference type="NCBI Taxonomy" id="162393"/>
    <lineage>
        <taxon>Bacteria</taxon>
        <taxon>Bacillati</taxon>
        <taxon>Actinomycetota</taxon>
        <taxon>Actinomycetes</taxon>
        <taxon>Micrococcales</taxon>
        <taxon>Microbacteriaceae</taxon>
        <taxon>Microbacterium</taxon>
    </lineage>
</organism>
<comment type="caution">
    <text evidence="2">The sequence shown here is derived from an EMBL/GenBank/DDBJ whole genome shotgun (WGS) entry which is preliminary data.</text>
</comment>
<dbReference type="AlphaFoldDB" id="A0A0M8MQM0"/>
<evidence type="ECO:0000313" key="2">
    <source>
        <dbReference type="EMBL" id="KOS11661.1"/>
    </source>
</evidence>